<comment type="function">
    <text evidence="7">DEAD-box RNA helicase involved in the assembly of the 50S ribosomal subunit at low temperature. Exhibits RNA-stimulated ATP hydrolysis and RNA unwinding activity.</text>
</comment>
<keyword evidence="6 7" id="KW-0067">ATP-binding</keyword>
<dbReference type="SUPFAM" id="SSF52540">
    <property type="entry name" value="P-loop containing nucleoside triphosphate hydrolases"/>
    <property type="match status" value="1"/>
</dbReference>
<accession>A0A3S4HRU6</accession>
<comment type="subunit">
    <text evidence="7">Interacts with the 50S ribosomal subunit.</text>
</comment>
<dbReference type="InterPro" id="IPR001650">
    <property type="entry name" value="Helicase_C-like"/>
</dbReference>
<feature type="domain" description="Helicase ATP-binding" evidence="10">
    <location>
        <begin position="35"/>
        <end position="209"/>
    </location>
</feature>
<evidence type="ECO:0000259" key="12">
    <source>
        <dbReference type="PROSITE" id="PS51195"/>
    </source>
</evidence>
<dbReference type="OrthoDB" id="9805696at2"/>
<dbReference type="PANTHER" id="PTHR47959">
    <property type="entry name" value="ATP-DEPENDENT RNA HELICASE RHLE-RELATED"/>
    <property type="match status" value="1"/>
</dbReference>
<keyword evidence="2 7" id="KW-0690">Ribosome biogenesis</keyword>
<dbReference type="InterPro" id="IPR014014">
    <property type="entry name" value="RNA_helicase_DEAD_Q_motif"/>
</dbReference>
<organism evidence="13 14">
    <name type="scientific">Avibacterium volantium</name>
    <name type="common">Pasteurella volantium</name>
    <dbReference type="NCBI Taxonomy" id="762"/>
    <lineage>
        <taxon>Bacteria</taxon>
        <taxon>Pseudomonadati</taxon>
        <taxon>Pseudomonadota</taxon>
        <taxon>Gammaproteobacteria</taxon>
        <taxon>Pasteurellales</taxon>
        <taxon>Pasteurellaceae</taxon>
        <taxon>Avibacterium</taxon>
    </lineage>
</organism>
<dbReference type="InterPro" id="IPR028621">
    <property type="entry name" value="DEAD_helicase_SrmB"/>
</dbReference>
<evidence type="ECO:0000259" key="11">
    <source>
        <dbReference type="PROSITE" id="PS51194"/>
    </source>
</evidence>
<dbReference type="GO" id="GO:0000027">
    <property type="term" value="P:ribosomal large subunit assembly"/>
    <property type="evidence" value="ECO:0007669"/>
    <property type="project" value="UniProtKB-UniRule"/>
</dbReference>
<feature type="region of interest" description="Disordered" evidence="9">
    <location>
        <begin position="382"/>
        <end position="439"/>
    </location>
</feature>
<feature type="compositionally biased region" description="Basic and acidic residues" evidence="9">
    <location>
        <begin position="382"/>
        <end position="393"/>
    </location>
</feature>
<evidence type="ECO:0000256" key="6">
    <source>
        <dbReference type="ARBA" id="ARBA00022840"/>
    </source>
</evidence>
<dbReference type="GO" id="GO:0003676">
    <property type="term" value="F:nucleic acid binding"/>
    <property type="evidence" value="ECO:0007669"/>
    <property type="project" value="InterPro"/>
</dbReference>
<name>A0A3S4HRU6_AVIVO</name>
<dbReference type="EMBL" id="LR134167">
    <property type="protein sequence ID" value="VEB22168.1"/>
    <property type="molecule type" value="Genomic_DNA"/>
</dbReference>
<dbReference type="SMART" id="SM00487">
    <property type="entry name" value="DEXDc"/>
    <property type="match status" value="1"/>
</dbReference>
<dbReference type="NCBIfam" id="NF008394">
    <property type="entry name" value="PRK11192.1"/>
    <property type="match status" value="1"/>
</dbReference>
<comment type="similarity">
    <text evidence="7">Belongs to the DEAD box helicase family. SrmB subfamily.</text>
</comment>
<dbReference type="Gene3D" id="3.40.50.300">
    <property type="entry name" value="P-loop containing nucleotide triphosphate hydrolases"/>
    <property type="match status" value="2"/>
</dbReference>
<evidence type="ECO:0000256" key="4">
    <source>
        <dbReference type="ARBA" id="ARBA00022801"/>
    </source>
</evidence>
<evidence type="ECO:0000313" key="14">
    <source>
        <dbReference type="Proteomes" id="UP000268198"/>
    </source>
</evidence>
<dbReference type="Pfam" id="PF00270">
    <property type="entry name" value="DEAD"/>
    <property type="match status" value="1"/>
</dbReference>
<evidence type="ECO:0000259" key="10">
    <source>
        <dbReference type="PROSITE" id="PS51192"/>
    </source>
</evidence>
<dbReference type="AlphaFoldDB" id="A0A3S4HRU6"/>
<dbReference type="FunFam" id="3.40.50.300:FF:000291">
    <property type="entry name" value="ATP-dependent RNA helicase SrmB"/>
    <property type="match status" value="1"/>
</dbReference>
<evidence type="ECO:0000256" key="2">
    <source>
        <dbReference type="ARBA" id="ARBA00022517"/>
    </source>
</evidence>
<evidence type="ECO:0000256" key="5">
    <source>
        <dbReference type="ARBA" id="ARBA00022806"/>
    </source>
</evidence>
<dbReference type="RefSeq" id="WP_126370950.1">
    <property type="nucleotide sequence ID" value="NZ_LR134167.1"/>
</dbReference>
<keyword evidence="3 7" id="KW-0547">Nucleotide-binding</keyword>
<dbReference type="PROSITE" id="PS51194">
    <property type="entry name" value="HELICASE_CTER"/>
    <property type="match status" value="1"/>
</dbReference>
<feature type="compositionally biased region" description="Basic residues" evidence="9">
    <location>
        <begin position="394"/>
        <end position="409"/>
    </location>
</feature>
<comment type="catalytic activity">
    <reaction evidence="7">
        <text>ATP + H2O = ADP + phosphate + H(+)</text>
        <dbReference type="Rhea" id="RHEA:13065"/>
        <dbReference type="ChEBI" id="CHEBI:15377"/>
        <dbReference type="ChEBI" id="CHEBI:15378"/>
        <dbReference type="ChEBI" id="CHEBI:30616"/>
        <dbReference type="ChEBI" id="CHEBI:43474"/>
        <dbReference type="ChEBI" id="CHEBI:456216"/>
        <dbReference type="EC" id="3.6.4.13"/>
    </reaction>
</comment>
<dbReference type="PANTHER" id="PTHR47959:SF3">
    <property type="entry name" value="ATP-DEPENDENT RNA HELICASE SRMB"/>
    <property type="match status" value="1"/>
</dbReference>
<feature type="domain" description="Helicase C-terminal" evidence="11">
    <location>
        <begin position="221"/>
        <end position="387"/>
    </location>
</feature>
<dbReference type="PROSITE" id="PS51195">
    <property type="entry name" value="Q_MOTIF"/>
    <property type="match status" value="1"/>
</dbReference>
<reference evidence="13 14" key="1">
    <citation type="submission" date="2018-12" db="EMBL/GenBank/DDBJ databases">
        <authorList>
            <consortium name="Pathogen Informatics"/>
        </authorList>
    </citation>
    <scope>NUCLEOTIDE SEQUENCE [LARGE SCALE GENOMIC DNA]</scope>
    <source>
        <strain evidence="13 14">NCTC3438</strain>
    </source>
</reference>
<dbReference type="InterPro" id="IPR027417">
    <property type="entry name" value="P-loop_NTPase"/>
</dbReference>
<dbReference type="SMART" id="SM00490">
    <property type="entry name" value="HELICc"/>
    <property type="match status" value="1"/>
</dbReference>
<dbReference type="CDD" id="cd00268">
    <property type="entry name" value="DEADc"/>
    <property type="match status" value="1"/>
</dbReference>
<keyword evidence="1 7" id="KW-0963">Cytoplasm</keyword>
<feature type="compositionally biased region" description="Basic residues" evidence="9">
    <location>
        <begin position="417"/>
        <end position="439"/>
    </location>
</feature>
<keyword evidence="5 7" id="KW-0347">Helicase</keyword>
<evidence type="ECO:0000256" key="3">
    <source>
        <dbReference type="ARBA" id="ARBA00022741"/>
    </source>
</evidence>
<dbReference type="InterPro" id="IPR050079">
    <property type="entry name" value="DEAD_box_RNA_helicase"/>
</dbReference>
<feature type="domain" description="DEAD-box RNA helicase Q" evidence="12">
    <location>
        <begin position="4"/>
        <end position="32"/>
    </location>
</feature>
<dbReference type="GO" id="GO:0016887">
    <property type="term" value="F:ATP hydrolysis activity"/>
    <property type="evidence" value="ECO:0007669"/>
    <property type="project" value="RHEA"/>
</dbReference>
<comment type="subcellular location">
    <subcellularLocation>
        <location evidence="7">Cytoplasm</location>
    </subcellularLocation>
</comment>
<sequence>MNLAQFEELDLAPELLKALAKKGYQRPTAIQLESIPAAMAERDVLGSAPTGTGKTAAFLLPALQHLLDNPRRKPGTPRVLVLTPTRELAMQVAEQAEQLAQFTNLDITTITGGVAYQNHGEVFNSNQDLVVATPGRLLQYIQEENFDCRAVEILIFDEADRMLQMGFGQDAEKIAAETRWRKQTLLFSATLEGELLMDFAGRLLNDPVQIDAEPSRRERKKIQQWYYHADSDEHKVKLLARFIEQEKVSKGIIFVRRRETVRELSDILRKRGIRSTYLEGEMAQTQRNNAIDKLKNGVVTVLVATDVAARGIDIDDISHVMNMDLPYSADTYLHRIGRTARAGKKGVAVSFVEAHDYKLLGKIKRYTEELLKPRIIEGLEPRTKAPKDGEIKSVSKKQKARIKQKRAEKKKSEQQKKTKLRHKDTKNIGKRRKPSGGEG</sequence>
<dbReference type="InterPro" id="IPR044742">
    <property type="entry name" value="DEAD/DEAH_RhlB"/>
</dbReference>
<dbReference type="GO" id="GO:0003724">
    <property type="term" value="F:RNA helicase activity"/>
    <property type="evidence" value="ECO:0007669"/>
    <property type="project" value="UniProtKB-UniRule"/>
</dbReference>
<dbReference type="PROSITE" id="PS00039">
    <property type="entry name" value="DEAD_ATP_HELICASE"/>
    <property type="match status" value="1"/>
</dbReference>
<protein>
    <recommendedName>
        <fullName evidence="7">ATP-dependent RNA helicase SrmB</fullName>
        <ecNumber evidence="7">3.6.4.13</ecNumber>
    </recommendedName>
</protein>
<evidence type="ECO:0000313" key="13">
    <source>
        <dbReference type="EMBL" id="VEB22168.1"/>
    </source>
</evidence>
<dbReference type="HAMAP" id="MF_00967">
    <property type="entry name" value="DEAD_helicase_SrmB"/>
    <property type="match status" value="1"/>
</dbReference>
<dbReference type="Proteomes" id="UP000268198">
    <property type="component" value="Chromosome"/>
</dbReference>
<dbReference type="GO" id="GO:0005524">
    <property type="term" value="F:ATP binding"/>
    <property type="evidence" value="ECO:0007669"/>
    <property type="project" value="UniProtKB-UniRule"/>
</dbReference>
<dbReference type="Pfam" id="PF00271">
    <property type="entry name" value="Helicase_C"/>
    <property type="match status" value="1"/>
</dbReference>
<evidence type="ECO:0000256" key="9">
    <source>
        <dbReference type="SAM" id="MobiDB-lite"/>
    </source>
</evidence>
<dbReference type="PROSITE" id="PS51192">
    <property type="entry name" value="HELICASE_ATP_BIND_1"/>
    <property type="match status" value="1"/>
</dbReference>
<dbReference type="KEGG" id="avt:NCTC3438_00309"/>
<gene>
    <name evidence="7 13" type="primary">srmB</name>
    <name evidence="13" type="ORF">NCTC3438_00309</name>
</gene>
<keyword evidence="14" id="KW-1185">Reference proteome</keyword>
<feature type="short sequence motif" description="Q motif" evidence="8">
    <location>
        <begin position="4"/>
        <end position="32"/>
    </location>
</feature>
<evidence type="ECO:0000256" key="8">
    <source>
        <dbReference type="PROSITE-ProRule" id="PRU00552"/>
    </source>
</evidence>
<proteinExistence type="inferred from homology"/>
<keyword evidence="4 7" id="KW-0378">Hydrolase</keyword>
<dbReference type="CDD" id="cd18787">
    <property type="entry name" value="SF2_C_DEAD"/>
    <property type="match status" value="1"/>
</dbReference>
<dbReference type="InterPro" id="IPR011545">
    <property type="entry name" value="DEAD/DEAH_box_helicase_dom"/>
</dbReference>
<dbReference type="InterPro" id="IPR014001">
    <property type="entry name" value="Helicase_ATP-bd"/>
</dbReference>
<dbReference type="InterPro" id="IPR000629">
    <property type="entry name" value="RNA-helicase_DEAD-box_CS"/>
</dbReference>
<evidence type="ECO:0000256" key="1">
    <source>
        <dbReference type="ARBA" id="ARBA00022490"/>
    </source>
</evidence>
<dbReference type="GO" id="GO:0005829">
    <property type="term" value="C:cytosol"/>
    <property type="evidence" value="ECO:0007669"/>
    <property type="project" value="TreeGrafter"/>
</dbReference>
<evidence type="ECO:0000256" key="7">
    <source>
        <dbReference type="HAMAP-Rule" id="MF_00967"/>
    </source>
</evidence>
<dbReference type="EC" id="3.6.4.13" evidence="7"/>